<evidence type="ECO:0000256" key="6">
    <source>
        <dbReference type="ARBA" id="ARBA00023136"/>
    </source>
</evidence>
<comment type="subcellular location">
    <subcellularLocation>
        <location evidence="1 7">Cell membrane</location>
        <topology evidence="1 7">Multi-pass membrane protein</topology>
    </subcellularLocation>
</comment>
<dbReference type="GO" id="GO:0005886">
    <property type="term" value="C:plasma membrane"/>
    <property type="evidence" value="ECO:0007669"/>
    <property type="project" value="UniProtKB-SubCell"/>
</dbReference>
<keyword evidence="5 7" id="KW-1133">Transmembrane helix</keyword>
<dbReference type="SUPFAM" id="SSF161098">
    <property type="entry name" value="MetI-like"/>
    <property type="match status" value="1"/>
</dbReference>
<dbReference type="PANTHER" id="PTHR43227">
    <property type="entry name" value="BLL4140 PROTEIN"/>
    <property type="match status" value="1"/>
</dbReference>
<evidence type="ECO:0000313" key="9">
    <source>
        <dbReference type="EMBL" id="AZS14397.1"/>
    </source>
</evidence>
<dbReference type="InterPro" id="IPR050809">
    <property type="entry name" value="UgpAE/MalFG_permease"/>
</dbReference>
<dbReference type="CDD" id="cd06261">
    <property type="entry name" value="TM_PBP2"/>
    <property type="match status" value="1"/>
</dbReference>
<keyword evidence="3" id="KW-1003">Cell membrane</keyword>
<organism evidence="9 10">
    <name type="scientific">Paenibacillus lutimineralis</name>
    <dbReference type="NCBI Taxonomy" id="2707005"/>
    <lineage>
        <taxon>Bacteria</taxon>
        <taxon>Bacillati</taxon>
        <taxon>Bacillota</taxon>
        <taxon>Bacilli</taxon>
        <taxon>Bacillales</taxon>
        <taxon>Paenibacillaceae</taxon>
        <taxon>Paenibacillus</taxon>
    </lineage>
</organism>
<evidence type="ECO:0000256" key="3">
    <source>
        <dbReference type="ARBA" id="ARBA00022475"/>
    </source>
</evidence>
<evidence type="ECO:0000256" key="4">
    <source>
        <dbReference type="ARBA" id="ARBA00022692"/>
    </source>
</evidence>
<dbReference type="Gene3D" id="1.10.3720.10">
    <property type="entry name" value="MetI-like"/>
    <property type="match status" value="1"/>
</dbReference>
<comment type="similarity">
    <text evidence="7">Belongs to the binding-protein-dependent transport system permease family.</text>
</comment>
<dbReference type="PANTHER" id="PTHR43227:SF11">
    <property type="entry name" value="BLL4140 PROTEIN"/>
    <property type="match status" value="1"/>
</dbReference>
<evidence type="ECO:0000256" key="5">
    <source>
        <dbReference type="ARBA" id="ARBA00022989"/>
    </source>
</evidence>
<dbReference type="InterPro" id="IPR000515">
    <property type="entry name" value="MetI-like"/>
</dbReference>
<evidence type="ECO:0000313" key="10">
    <source>
        <dbReference type="Proteomes" id="UP000270678"/>
    </source>
</evidence>
<sequence length="291" mass="33199">MTIKSRGWWIYAAFVAPAILFFTLIILIPFLRAIIFSFQEWDGISSNISWVGWRNYQNLFHDASFWRSFKFTTKYVVATTILLNVFGLLLALGLNRAIKCRNLLRTVYFLPYVMGSVIVGFIWKFIITNQFSQIGAATGWAIFQKNWLSLPDYAFWSIVMVAVWQSIGYFMIIYLSALQGVPKDLVEASEIDGAGYWSRMRNVVFPLIRPAITINLFLAIANGFKGFDLNYSLTGGGPFGTTQSLAYHIYTEGFGRNMFTYASSKSVIFFLILATVTIVQSLVLKRREVEM</sequence>
<feature type="transmembrane region" description="Helical" evidence="7">
    <location>
        <begin position="153"/>
        <end position="175"/>
    </location>
</feature>
<dbReference type="OrthoDB" id="9786413at2"/>
<dbReference type="Proteomes" id="UP000270678">
    <property type="component" value="Chromosome"/>
</dbReference>
<feature type="transmembrane region" description="Helical" evidence="7">
    <location>
        <begin position="203"/>
        <end position="224"/>
    </location>
</feature>
<feature type="transmembrane region" description="Helical" evidence="7">
    <location>
        <begin position="7"/>
        <end position="31"/>
    </location>
</feature>
<gene>
    <name evidence="9" type="ORF">EI981_07970</name>
</gene>
<dbReference type="EMBL" id="CP034346">
    <property type="protein sequence ID" value="AZS14397.1"/>
    <property type="molecule type" value="Genomic_DNA"/>
</dbReference>
<name>A0A3S9UWE8_9BACL</name>
<feature type="transmembrane region" description="Helical" evidence="7">
    <location>
        <begin position="75"/>
        <end position="94"/>
    </location>
</feature>
<feature type="transmembrane region" description="Helical" evidence="7">
    <location>
        <begin position="106"/>
        <end position="126"/>
    </location>
</feature>
<dbReference type="PROSITE" id="PS50928">
    <property type="entry name" value="ABC_TM1"/>
    <property type="match status" value="1"/>
</dbReference>
<keyword evidence="6 7" id="KW-0472">Membrane</keyword>
<keyword evidence="4 7" id="KW-0812">Transmembrane</keyword>
<dbReference type="RefSeq" id="WP_126997030.1">
    <property type="nucleotide sequence ID" value="NZ_CP034346.1"/>
</dbReference>
<proteinExistence type="inferred from homology"/>
<feature type="transmembrane region" description="Helical" evidence="7">
    <location>
        <begin position="266"/>
        <end position="284"/>
    </location>
</feature>
<evidence type="ECO:0000256" key="1">
    <source>
        <dbReference type="ARBA" id="ARBA00004651"/>
    </source>
</evidence>
<keyword evidence="10" id="KW-1185">Reference proteome</keyword>
<dbReference type="AlphaFoldDB" id="A0A3S9UWE8"/>
<evidence type="ECO:0000259" key="8">
    <source>
        <dbReference type="PROSITE" id="PS50928"/>
    </source>
</evidence>
<dbReference type="Pfam" id="PF00528">
    <property type="entry name" value="BPD_transp_1"/>
    <property type="match status" value="1"/>
</dbReference>
<dbReference type="GO" id="GO:0055085">
    <property type="term" value="P:transmembrane transport"/>
    <property type="evidence" value="ECO:0007669"/>
    <property type="project" value="InterPro"/>
</dbReference>
<keyword evidence="2 7" id="KW-0813">Transport</keyword>
<dbReference type="KEGG" id="plut:EI981_07970"/>
<feature type="domain" description="ABC transmembrane type-1" evidence="8">
    <location>
        <begin position="69"/>
        <end position="280"/>
    </location>
</feature>
<evidence type="ECO:0000256" key="2">
    <source>
        <dbReference type="ARBA" id="ARBA00022448"/>
    </source>
</evidence>
<reference evidence="10" key="1">
    <citation type="submission" date="2018-12" db="EMBL/GenBank/DDBJ databases">
        <title>Complete genome sequence of Paenibacillus sp. MBLB1234.</title>
        <authorList>
            <person name="Nam Y.-D."/>
            <person name="Kang J."/>
            <person name="Chung W.-H."/>
            <person name="Park Y.S."/>
        </authorList>
    </citation>
    <scope>NUCLEOTIDE SEQUENCE [LARGE SCALE GENOMIC DNA]</scope>
    <source>
        <strain evidence="10">MBLB1234</strain>
    </source>
</reference>
<dbReference type="InterPro" id="IPR035906">
    <property type="entry name" value="MetI-like_sf"/>
</dbReference>
<evidence type="ECO:0000256" key="7">
    <source>
        <dbReference type="RuleBase" id="RU363032"/>
    </source>
</evidence>
<accession>A0A3S9UWE8</accession>
<protein>
    <submittedName>
        <fullName evidence="9">Sugar ABC transporter permease</fullName>
    </submittedName>
</protein>